<evidence type="ECO:0000313" key="2">
    <source>
        <dbReference type="Proteomes" id="UP001174136"/>
    </source>
</evidence>
<keyword evidence="2" id="KW-1185">Reference proteome</keyword>
<accession>A0AA47MT63</accession>
<dbReference type="EMBL" id="JAOPHQ010002848">
    <property type="protein sequence ID" value="KAK0145607.1"/>
    <property type="molecule type" value="Genomic_DNA"/>
</dbReference>
<reference evidence="1" key="1">
    <citation type="journal article" date="2023" name="Front. Mar. Sci.">
        <title>A new Merluccius polli reference genome to investigate the effects of global change in West African waters.</title>
        <authorList>
            <person name="Mateo J.L."/>
            <person name="Blanco-Fernandez C."/>
            <person name="Garcia-Vazquez E."/>
            <person name="Machado-Schiaffino G."/>
        </authorList>
    </citation>
    <scope>NUCLEOTIDE SEQUENCE</scope>
    <source>
        <strain evidence="1">C29</strain>
        <tissue evidence="1">Fin</tissue>
    </source>
</reference>
<evidence type="ECO:0000313" key="1">
    <source>
        <dbReference type="EMBL" id="KAK0145607.1"/>
    </source>
</evidence>
<protein>
    <submittedName>
        <fullName evidence="1">Uncharacterized protein</fullName>
    </submittedName>
</protein>
<dbReference type="Proteomes" id="UP001174136">
    <property type="component" value="Unassembled WGS sequence"/>
</dbReference>
<sequence length="162" mass="18474">MRFEANSFFKRVHQLMIANHLHESNAVKPSLLVTKTTEVSLDVLKDDIKDELKCRFPEYIANSVNCSGTTNTAGMVVCHGSTAGLPDFAEVLQIMVVHNKPVYVIRLKIAWYNQHLRSFELENTSNEQVIEQKDLPDFYPLATYTLAGRHLVTLKQHICLPY</sequence>
<name>A0AA47MT63_MERPO</name>
<dbReference type="AlphaFoldDB" id="A0AA47MT63"/>
<comment type="caution">
    <text evidence="1">The sequence shown here is derived from an EMBL/GenBank/DDBJ whole genome shotgun (WGS) entry which is preliminary data.</text>
</comment>
<gene>
    <name evidence="1" type="ORF">N1851_015505</name>
</gene>
<proteinExistence type="predicted"/>
<organism evidence="1 2">
    <name type="scientific">Merluccius polli</name>
    <name type="common">Benguela hake</name>
    <name type="synonym">Merluccius cadenati</name>
    <dbReference type="NCBI Taxonomy" id="89951"/>
    <lineage>
        <taxon>Eukaryota</taxon>
        <taxon>Metazoa</taxon>
        <taxon>Chordata</taxon>
        <taxon>Craniata</taxon>
        <taxon>Vertebrata</taxon>
        <taxon>Euteleostomi</taxon>
        <taxon>Actinopterygii</taxon>
        <taxon>Neopterygii</taxon>
        <taxon>Teleostei</taxon>
        <taxon>Neoteleostei</taxon>
        <taxon>Acanthomorphata</taxon>
        <taxon>Zeiogadaria</taxon>
        <taxon>Gadariae</taxon>
        <taxon>Gadiformes</taxon>
        <taxon>Gadoidei</taxon>
        <taxon>Merlucciidae</taxon>
        <taxon>Merluccius</taxon>
    </lineage>
</organism>